<dbReference type="KEGG" id="kyr:CVV65_15325"/>
<dbReference type="GO" id="GO:0016829">
    <property type="term" value="F:lyase activity"/>
    <property type="evidence" value="ECO:0007669"/>
    <property type="project" value="UniProtKB-KW"/>
</dbReference>
<reference evidence="2" key="1">
    <citation type="submission" date="2017-11" db="EMBL/GenBank/DDBJ databases">
        <title>Complete Genome Sequence of Kyrpidia sp. Strain EA-1, a thermophilic, hydrogen-oxidizing Bacterium, isolated from the Azores.</title>
        <authorList>
            <person name="Reiner J.E."/>
            <person name="Lapp C.J."/>
            <person name="Bunk B."/>
            <person name="Gescher J."/>
        </authorList>
    </citation>
    <scope>NUCLEOTIDE SEQUENCE [LARGE SCALE GENOMIC DNA]</scope>
    <source>
        <strain evidence="2">EA-1</strain>
    </source>
</reference>
<organism evidence="1 2">
    <name type="scientific">Kyrpidia spormannii</name>
    <dbReference type="NCBI Taxonomy" id="2055160"/>
    <lineage>
        <taxon>Bacteria</taxon>
        <taxon>Bacillati</taxon>
        <taxon>Bacillota</taxon>
        <taxon>Bacilli</taxon>
        <taxon>Bacillales</taxon>
        <taxon>Alicyclobacillaceae</taxon>
        <taxon>Kyrpidia</taxon>
    </lineage>
</organism>
<accession>A0A2K8NAI5</accession>
<name>A0A2K8NAI5_9BACL</name>
<dbReference type="PIRSF" id="PIRSF011468">
    <property type="entry name" value="PhnJ"/>
    <property type="match status" value="1"/>
</dbReference>
<keyword evidence="1" id="KW-0456">Lyase</keyword>
<keyword evidence="2" id="KW-1185">Reference proteome</keyword>
<evidence type="ECO:0000313" key="2">
    <source>
        <dbReference type="Proteomes" id="UP000231932"/>
    </source>
</evidence>
<dbReference type="Proteomes" id="UP000231932">
    <property type="component" value="Chromosome"/>
</dbReference>
<dbReference type="InterPro" id="IPR010306">
    <property type="entry name" value="PhnJ"/>
</dbReference>
<evidence type="ECO:0000313" key="1">
    <source>
        <dbReference type="EMBL" id="ATY86125.1"/>
    </source>
</evidence>
<dbReference type="RefSeq" id="WP_100668874.1">
    <property type="nucleotide sequence ID" value="NZ_CP024955.1"/>
</dbReference>
<proteinExistence type="predicted"/>
<dbReference type="Pfam" id="PF06007">
    <property type="entry name" value="PhnJ"/>
    <property type="match status" value="1"/>
</dbReference>
<sequence length="291" mass="33513">MNGVYNYAFIDENTKREVRRSLLKAVAIPGYQVPFGSRELPIARGWGTGGLQITLAIVGPSDIVKVIDQGDDDSVNACNLRELIHDTTGVTTTTDTRRATLIQTRHRIPEEKLTDRQILVLQVPYPEPLRWVEPSERETRRMHAERDYSKLWVFLYEDIVRWGEITLSHRYPVMVNGRYVMDPTPIPRFDVPKLHRAETLFLFGAGREKRIYAIPPHTDVVPLQFEDYEFRVEDFDGRVCARCGQGGTYLTEVFDRETGEVSYYCSDTSYCLKRQKRNLGQSVEIGGSWYA</sequence>
<dbReference type="OrthoDB" id="9803851at2"/>
<dbReference type="SFLD" id="SFLDG01115">
    <property type="entry name" value="Phosphonate_metabolism_(PhnJ)"/>
    <property type="match status" value="1"/>
</dbReference>
<gene>
    <name evidence="1" type="ORF">CVV65_15325</name>
</gene>
<dbReference type="EMBL" id="CP024955">
    <property type="protein sequence ID" value="ATY86125.1"/>
    <property type="molecule type" value="Genomic_DNA"/>
</dbReference>
<protein>
    <submittedName>
        <fullName evidence="1">Carbon-phosphorus lyase complex subunit PhnJ</fullName>
    </submittedName>
</protein>
<dbReference type="GO" id="GO:0051539">
    <property type="term" value="F:4 iron, 4 sulfur cluster binding"/>
    <property type="evidence" value="ECO:0007669"/>
    <property type="project" value="InterPro"/>
</dbReference>
<dbReference type="GO" id="GO:0019700">
    <property type="term" value="P:organic phosphonate catabolic process"/>
    <property type="evidence" value="ECO:0007669"/>
    <property type="project" value="InterPro"/>
</dbReference>
<dbReference type="SFLD" id="SFLDS00033">
    <property type="entry name" value="Radical_SAM_Phosphonate_Metabo"/>
    <property type="match status" value="1"/>
</dbReference>
<dbReference type="SFLD" id="SFLDF00379">
    <property type="entry name" value="Phosphonate_metabolism_(PhnJ)"/>
    <property type="match status" value="1"/>
</dbReference>
<dbReference type="AlphaFoldDB" id="A0A2K8NAI5"/>